<accession>A0A1P8JTS9</accession>
<organism evidence="2 3">
    <name type="scientific">Rhodoferax koreensis</name>
    <dbReference type="NCBI Taxonomy" id="1842727"/>
    <lineage>
        <taxon>Bacteria</taxon>
        <taxon>Pseudomonadati</taxon>
        <taxon>Pseudomonadota</taxon>
        <taxon>Betaproteobacteria</taxon>
        <taxon>Burkholderiales</taxon>
        <taxon>Comamonadaceae</taxon>
        <taxon>Rhodoferax</taxon>
    </lineage>
</organism>
<evidence type="ECO:0000313" key="2">
    <source>
        <dbReference type="EMBL" id="APW37186.1"/>
    </source>
</evidence>
<dbReference type="Pfam" id="PF19413">
    <property type="entry name" value="YaiO"/>
    <property type="match status" value="1"/>
</dbReference>
<name>A0A1P8JTS9_9BURK</name>
<dbReference type="AlphaFoldDB" id="A0A1P8JTS9"/>
<proteinExistence type="predicted"/>
<keyword evidence="3" id="KW-1185">Reference proteome</keyword>
<dbReference type="Proteomes" id="UP000186609">
    <property type="component" value="Chromosome"/>
</dbReference>
<protein>
    <recommendedName>
        <fullName evidence="1">YaiO beta-barrel domain-containing protein</fullName>
    </recommendedName>
</protein>
<dbReference type="EMBL" id="CP019236">
    <property type="protein sequence ID" value="APW37186.1"/>
    <property type="molecule type" value="Genomic_DNA"/>
</dbReference>
<evidence type="ECO:0000313" key="3">
    <source>
        <dbReference type="Proteomes" id="UP000186609"/>
    </source>
</evidence>
<dbReference type="STRING" id="1842727.RD110_08225"/>
<feature type="domain" description="YaiO beta-barrel" evidence="1">
    <location>
        <begin position="24"/>
        <end position="193"/>
    </location>
</feature>
<dbReference type="InterPro" id="IPR030887">
    <property type="entry name" value="Beta-barrel_YaiO"/>
</dbReference>
<dbReference type="KEGG" id="rhy:RD110_08225"/>
<sequence>MAMAQDAAQQAVPARATFDLIGSHSKLSAGLPDGESLDLRGTWALAGGDVLQAEVLDERKFGDHGGIVGIAYTAVLSPDWYTTGTVAAGTGGPNWANYRVDAQLSRKWLPSRQLVTSAALYRAAFDSDRNDTSMRLSAAWYLDAPVVIEAGVTLNVSQPGRIHSHMPYASVTFGREGAQYLSVRYSEGTEAYQSLGTQARTVPQPTGSSLAQNWAYWFGSPTELVNFRSSSASVNWRYWLGPRWGLSAQAEYYRNPTYHRSTLGAGLFVQW</sequence>
<evidence type="ECO:0000259" key="1">
    <source>
        <dbReference type="Pfam" id="PF19413"/>
    </source>
</evidence>
<reference evidence="2 3" key="1">
    <citation type="submission" date="2017-01" db="EMBL/GenBank/DDBJ databases">
        <authorList>
            <person name="Mah S.A."/>
            <person name="Swanson W.J."/>
            <person name="Moy G.W."/>
            <person name="Vacquier V.D."/>
        </authorList>
    </citation>
    <scope>NUCLEOTIDE SEQUENCE [LARGE SCALE GENOMIC DNA]</scope>
    <source>
        <strain evidence="2 3">DCY110</strain>
    </source>
</reference>
<dbReference type="NCBIfam" id="TIGR04390">
    <property type="entry name" value="OMP_YaiO_dom"/>
    <property type="match status" value="2"/>
</dbReference>
<gene>
    <name evidence="2" type="ORF">RD110_08225</name>
</gene>